<feature type="transmembrane region" description="Helical" evidence="1">
    <location>
        <begin position="12"/>
        <end position="36"/>
    </location>
</feature>
<name>A0AAW1LN34_SAPOF</name>
<feature type="transmembrane region" description="Helical" evidence="1">
    <location>
        <begin position="48"/>
        <end position="68"/>
    </location>
</feature>
<feature type="transmembrane region" description="Helical" evidence="1">
    <location>
        <begin position="89"/>
        <end position="109"/>
    </location>
</feature>
<organism evidence="2 3">
    <name type="scientific">Saponaria officinalis</name>
    <name type="common">Common soapwort</name>
    <name type="synonym">Lychnis saponaria</name>
    <dbReference type="NCBI Taxonomy" id="3572"/>
    <lineage>
        <taxon>Eukaryota</taxon>
        <taxon>Viridiplantae</taxon>
        <taxon>Streptophyta</taxon>
        <taxon>Embryophyta</taxon>
        <taxon>Tracheophyta</taxon>
        <taxon>Spermatophyta</taxon>
        <taxon>Magnoliopsida</taxon>
        <taxon>eudicotyledons</taxon>
        <taxon>Gunneridae</taxon>
        <taxon>Pentapetalae</taxon>
        <taxon>Caryophyllales</taxon>
        <taxon>Caryophyllaceae</taxon>
        <taxon>Caryophylleae</taxon>
        <taxon>Saponaria</taxon>
    </lineage>
</organism>
<keyword evidence="1" id="KW-0812">Transmembrane</keyword>
<reference evidence="2" key="1">
    <citation type="submission" date="2024-03" db="EMBL/GenBank/DDBJ databases">
        <title>WGS assembly of Saponaria officinalis var. Norfolk2.</title>
        <authorList>
            <person name="Jenkins J."/>
            <person name="Shu S."/>
            <person name="Grimwood J."/>
            <person name="Barry K."/>
            <person name="Goodstein D."/>
            <person name="Schmutz J."/>
            <person name="Leebens-Mack J."/>
            <person name="Osbourn A."/>
        </authorList>
    </citation>
    <scope>NUCLEOTIDE SEQUENCE [LARGE SCALE GENOMIC DNA]</scope>
    <source>
        <strain evidence="2">JIC</strain>
    </source>
</reference>
<keyword evidence="1" id="KW-1133">Transmembrane helix</keyword>
<dbReference type="PANTHER" id="PTHR33306">
    <property type="entry name" value="EXPRESSED PROTEIN-RELATED-RELATED"/>
    <property type="match status" value="1"/>
</dbReference>
<dbReference type="EMBL" id="JBDFQZ010000004">
    <property type="protein sequence ID" value="KAK9736050.1"/>
    <property type="molecule type" value="Genomic_DNA"/>
</dbReference>
<comment type="caution">
    <text evidence="2">The sequence shown here is derived from an EMBL/GenBank/DDBJ whole genome shotgun (WGS) entry which is preliminary data.</text>
</comment>
<sequence>MARYYNSYTQYVSAPPVQLCIFLMVLLTFLGFTWFVNYDSMVEDLMDQLKLGLMLFPVLLLLALHCLSTDDRRPLIPMPEQDTIHRAGASPWGVALLLVFLMFMISYHTSIRESWWPLLSK</sequence>
<keyword evidence="3" id="KW-1185">Reference proteome</keyword>
<dbReference type="PANTHER" id="PTHR33306:SF5">
    <property type="entry name" value="OXIDOREDUCTASE_TRANSITION METAL ION-BINDING PROTEIN"/>
    <property type="match status" value="1"/>
</dbReference>
<keyword evidence="1" id="KW-0472">Membrane</keyword>
<evidence type="ECO:0000256" key="1">
    <source>
        <dbReference type="SAM" id="Phobius"/>
    </source>
</evidence>
<dbReference type="AlphaFoldDB" id="A0AAW1LN34"/>
<evidence type="ECO:0000313" key="3">
    <source>
        <dbReference type="Proteomes" id="UP001443914"/>
    </source>
</evidence>
<protein>
    <submittedName>
        <fullName evidence="2">Uncharacterized protein</fullName>
    </submittedName>
</protein>
<proteinExistence type="predicted"/>
<dbReference type="Proteomes" id="UP001443914">
    <property type="component" value="Unassembled WGS sequence"/>
</dbReference>
<gene>
    <name evidence="2" type="ORF">RND81_04G246700</name>
</gene>
<evidence type="ECO:0000313" key="2">
    <source>
        <dbReference type="EMBL" id="KAK9736050.1"/>
    </source>
</evidence>
<accession>A0AAW1LN34</accession>